<dbReference type="Pfam" id="PF00975">
    <property type="entry name" value="Thioesterase"/>
    <property type="match status" value="1"/>
</dbReference>
<evidence type="ECO:0000256" key="6">
    <source>
        <dbReference type="SAM" id="MobiDB-lite"/>
    </source>
</evidence>
<dbReference type="InterPro" id="IPR014031">
    <property type="entry name" value="Ketoacyl_synth_C"/>
</dbReference>
<dbReference type="Pfam" id="PF00109">
    <property type="entry name" value="ketoacyl-synt"/>
    <property type="match status" value="1"/>
</dbReference>
<keyword evidence="1" id="KW-0596">Phosphopantetheine</keyword>
<dbReference type="SMART" id="SM00827">
    <property type="entry name" value="PKS_AT"/>
    <property type="match status" value="1"/>
</dbReference>
<dbReference type="STRING" id="242507.G4NDJ6"/>
<dbReference type="GO" id="GO:0044550">
    <property type="term" value="P:secondary metabolite biosynthetic process"/>
    <property type="evidence" value="ECO:0007669"/>
    <property type="project" value="TreeGrafter"/>
</dbReference>
<dbReference type="Gene3D" id="3.10.129.110">
    <property type="entry name" value="Polyketide synthase dehydratase"/>
    <property type="match status" value="1"/>
</dbReference>
<dbReference type="CDD" id="cd00833">
    <property type="entry name" value="PKS"/>
    <property type="match status" value="1"/>
</dbReference>
<dbReference type="InterPro" id="IPR030918">
    <property type="entry name" value="PT_fungal_PKS"/>
</dbReference>
<dbReference type="InterPro" id="IPR049552">
    <property type="entry name" value="PKS_DH_N"/>
</dbReference>
<dbReference type="HOGENOM" id="CLU_000022_6_4_1"/>
<dbReference type="InterPro" id="IPR009081">
    <property type="entry name" value="PP-bd_ACP"/>
</dbReference>
<reference key="2">
    <citation type="submission" date="2011-05" db="EMBL/GenBank/DDBJ databases">
        <title>The Genome Sequence of Magnaporthe oryzae 70-15.</title>
        <authorList>
            <consortium name="The Broad Institute Genome Sequencing Platform"/>
            <person name="Ma L.-J."/>
            <person name="Dead R."/>
            <person name="Young S.K."/>
            <person name="Zeng Q."/>
            <person name="Gargeya S."/>
            <person name="Fitzgerald M."/>
            <person name="Haas B."/>
            <person name="Abouelleil A."/>
            <person name="Alvarado L."/>
            <person name="Arachchi H.M."/>
            <person name="Berlin A."/>
            <person name="Brown A."/>
            <person name="Chapman S.B."/>
            <person name="Chen Z."/>
            <person name="Dunbar C."/>
            <person name="Freedman E."/>
            <person name="Gearin G."/>
            <person name="Gellesch M."/>
            <person name="Goldberg J."/>
            <person name="Griggs A."/>
            <person name="Gujja S."/>
            <person name="Heiman D."/>
            <person name="Howarth C."/>
            <person name="Larson L."/>
            <person name="Lui A."/>
            <person name="MacDonald P.J.P."/>
            <person name="Mehta T."/>
            <person name="Montmayeur A."/>
            <person name="Murphy C."/>
            <person name="Neiman D."/>
            <person name="Pearson M."/>
            <person name="Priest M."/>
            <person name="Roberts A."/>
            <person name="Saif S."/>
            <person name="Shea T."/>
            <person name="Shenoy N."/>
            <person name="Sisk P."/>
            <person name="Stolte C."/>
            <person name="Sykes S."/>
            <person name="Yandava C."/>
            <person name="Wortman J."/>
            <person name="Nusbaum C."/>
            <person name="Birren B."/>
        </authorList>
    </citation>
    <scope>NUCLEOTIDE SEQUENCE</scope>
    <source>
        <strain>70-15</strain>
    </source>
</reference>
<dbReference type="Gene3D" id="1.10.1200.10">
    <property type="entry name" value="ACP-like"/>
    <property type="match status" value="1"/>
</dbReference>
<dbReference type="Pfam" id="PF00550">
    <property type="entry name" value="PP-binding"/>
    <property type="match status" value="1"/>
</dbReference>
<dbReference type="Gene3D" id="3.40.366.10">
    <property type="entry name" value="Malonyl-Coenzyme A Acyl Carrier Protein, domain 2"/>
    <property type="match status" value="3"/>
</dbReference>
<dbReference type="Pfam" id="PF00698">
    <property type="entry name" value="Acyl_transf_1"/>
    <property type="match status" value="2"/>
</dbReference>
<dbReference type="GeneID" id="2674352"/>
<dbReference type="InterPro" id="IPR049551">
    <property type="entry name" value="PKS_DH_C"/>
</dbReference>
<dbReference type="eggNOG" id="KOG1202">
    <property type="taxonomic scope" value="Eukaryota"/>
</dbReference>
<dbReference type="InterPro" id="IPR049900">
    <property type="entry name" value="PKS_mFAS_DH"/>
</dbReference>
<evidence type="ECO:0000256" key="5">
    <source>
        <dbReference type="PROSITE-ProRule" id="PRU01363"/>
    </source>
</evidence>
<dbReference type="OrthoDB" id="329835at2759"/>
<dbReference type="Gene3D" id="3.40.47.10">
    <property type="match status" value="1"/>
</dbReference>
<evidence type="ECO:0000256" key="1">
    <source>
        <dbReference type="ARBA" id="ARBA00022450"/>
    </source>
</evidence>
<dbReference type="PROSITE" id="PS52019">
    <property type="entry name" value="PKS_MFAS_DH"/>
    <property type="match status" value="1"/>
</dbReference>
<dbReference type="Pfam" id="PF16073">
    <property type="entry name" value="SAT"/>
    <property type="match status" value="1"/>
</dbReference>
<dbReference type="InterPro" id="IPR029058">
    <property type="entry name" value="AB_hydrolase_fold"/>
</dbReference>
<evidence type="ECO:0000256" key="4">
    <source>
        <dbReference type="ARBA" id="ARBA00023268"/>
    </source>
</evidence>
<dbReference type="SMART" id="SM00825">
    <property type="entry name" value="PKS_KS"/>
    <property type="match status" value="1"/>
</dbReference>
<dbReference type="PROSITE" id="PS50075">
    <property type="entry name" value="CARRIER"/>
    <property type="match status" value="1"/>
</dbReference>
<dbReference type="InterPro" id="IPR050091">
    <property type="entry name" value="PKS_NRPS_Biosynth_Enz"/>
</dbReference>
<organism evidence="10 11">
    <name type="scientific">Pyricularia oryzae (strain 70-15 / ATCC MYA-4617 / FGSC 8958)</name>
    <name type="common">Rice blast fungus</name>
    <name type="synonym">Magnaporthe oryzae</name>
    <dbReference type="NCBI Taxonomy" id="242507"/>
    <lineage>
        <taxon>Eukaryota</taxon>
        <taxon>Fungi</taxon>
        <taxon>Dikarya</taxon>
        <taxon>Ascomycota</taxon>
        <taxon>Pezizomycotina</taxon>
        <taxon>Sordariomycetes</taxon>
        <taxon>Sordariomycetidae</taxon>
        <taxon>Magnaporthales</taxon>
        <taxon>Pyriculariaceae</taxon>
        <taxon>Pyricularia</taxon>
    </lineage>
</organism>
<name>G4NDJ6_PYRO7</name>
<dbReference type="InParanoid" id="G4NDJ6"/>
<feature type="domain" description="Carrier" evidence="7">
    <location>
        <begin position="1726"/>
        <end position="1800"/>
    </location>
</feature>
<dbReference type="PANTHER" id="PTHR43775:SF37">
    <property type="entry name" value="SI:DKEY-61P9.11"/>
    <property type="match status" value="1"/>
</dbReference>
<dbReference type="OMA" id="EMAYHAL"/>
<keyword evidence="11" id="KW-1185">Reference proteome</keyword>
<dbReference type="GO" id="GO:0006633">
    <property type="term" value="P:fatty acid biosynthetic process"/>
    <property type="evidence" value="ECO:0007669"/>
    <property type="project" value="TreeGrafter"/>
</dbReference>
<evidence type="ECO:0000313" key="11">
    <source>
        <dbReference type="Proteomes" id="UP000009058"/>
    </source>
</evidence>
<feature type="region of interest" description="N-terminal hotdog fold" evidence="5">
    <location>
        <begin position="1346"/>
        <end position="1486"/>
    </location>
</feature>
<proteinExistence type="predicted"/>
<dbReference type="InterPro" id="IPR016035">
    <property type="entry name" value="Acyl_Trfase/lysoPLipase"/>
</dbReference>
<dbReference type="EMBL" id="CM001235">
    <property type="protein sequence ID" value="EHA49281.1"/>
    <property type="molecule type" value="Genomic_DNA"/>
</dbReference>
<dbReference type="PANTHER" id="PTHR43775">
    <property type="entry name" value="FATTY ACID SYNTHASE"/>
    <property type="match status" value="1"/>
</dbReference>
<evidence type="ECO:0000313" key="10">
    <source>
        <dbReference type="EMBL" id="EHA49281.1"/>
    </source>
</evidence>
<dbReference type="InterPro" id="IPR001227">
    <property type="entry name" value="Ac_transferase_dom_sf"/>
</dbReference>
<dbReference type="Proteomes" id="UP000009058">
    <property type="component" value="Chromosome 5"/>
</dbReference>
<dbReference type="Pfam" id="PF21089">
    <property type="entry name" value="PKS_DH_N"/>
    <property type="match status" value="1"/>
</dbReference>
<dbReference type="InterPro" id="IPR020841">
    <property type="entry name" value="PKS_Beta-ketoAc_synthase_dom"/>
</dbReference>
<feature type="domain" description="PKS/mFAS DH" evidence="9">
    <location>
        <begin position="1346"/>
        <end position="1655"/>
    </location>
</feature>
<dbReference type="InterPro" id="IPR014030">
    <property type="entry name" value="Ketoacyl_synth_N"/>
</dbReference>
<dbReference type="RefSeq" id="XP_003718865.1">
    <property type="nucleotide sequence ID" value="XM_003718817.1"/>
</dbReference>
<feature type="region of interest" description="C-terminal hotdog fold" evidence="5">
    <location>
        <begin position="1508"/>
        <end position="1655"/>
    </location>
</feature>
<evidence type="ECO:0000259" key="9">
    <source>
        <dbReference type="PROSITE" id="PS52019"/>
    </source>
</evidence>
<dbReference type="SUPFAM" id="SSF52151">
    <property type="entry name" value="FabD/lysophospholipase-like"/>
    <property type="match status" value="2"/>
</dbReference>
<evidence type="ECO:0000256" key="3">
    <source>
        <dbReference type="ARBA" id="ARBA00022679"/>
    </source>
</evidence>
<dbReference type="VEuPathDB" id="FungiDB:MGG_00241"/>
<dbReference type="SUPFAM" id="SSF55048">
    <property type="entry name" value="Probable ACP-binding domain of malonyl-CoA ACP transacylase"/>
    <property type="match status" value="1"/>
</dbReference>
<sequence length="2152" mass="233111">MEPKANGQSMESTKLFLFGDQTIEFGSSLNKVVAAAKQKSPLARKFLSDALDTIRLEARQTGTHKLVELESLDTLLSSPERFDEVKDETGIIHTTFSCIARLGELILHAEQDPTLLSPKAHGPPVQAVGLCTGLLPAVALAAARDVRDLASVALAMVGVAFRLRLELHRRSRAVEGGDGIWGYLVVGQTPSEIEAALDSFHQAQRLPTHKRAYIAVAARSWSAVFGPPSTMSRLFHESSVLRQASVTELYRANGCVHASHLPGLDTAYILGANSELLKRQPSPAVSIMSTSKCRPFQARTLKDLLGQVLDDIATLRLDMDGTMDAAAESVPTGSELQVLLIGGANAVSALKNSLGSRDLTLTVVEGAVPRPQPALRNGSGRVAIVGVSGRFPDAESVDEFWQNLLAGRESHKLVPESRFGLDAWKHALGPDATLPYGCFLNSPGQFDAKLFNISPREAEQMEPMHRLQMLTTYEALEDAGYAPNATPSTDKTRISAFIAQSSDDWRDINHQHGIETHYVPSIARAFGAGRLHHYFKWEGPAFTVDAACGSSAVAIALACSSLVRGDCDTAVVGGSMLACSPDAMAGLAKGGFLSPTGSCKTFRDDVDGYCRGEAVGSVVLKRLEDAELDGDRILGVVDGWARNHSAYASSITHPHQPSQERVFHQAMRMADAAPEDVGYVEAHGTGTVAGDVCEVKAIANVIGGSRAPDNQLVLGAVKANVGHAEAGAAIVALIKVAMIFKNKGVIPPQPGFDNPVNPVRLNPEFPHLAGRHIHIANGRQHLAAGKKAILNCFDATGGNTCLVLSPPPSKLALPKSMGPGKHVKDPRTHHVVVCSGHTFNVMKRNERRILDYLISHKDASVADLAYTTSARRVKQHDVRAAWTVADTKELGRLLLKETSRTEHSAKRPGTVVFTFTGQGAAYRGMASQLFETSPQFRSGIMAAQRLCDLYGFPSVVEYIQGQEQHRGAAAAAAAPEVVAAQEQLSLVALQTALVDLLRFWGLRPDVGGMAQWLSAMAAPLDEEPSTAVRRILRAPEGTGPDVVMGHSLGEYAGLCAAGVLSLGDTLYLVGRRAGLLGQHCRAGDYGMLVLPVGSGEADKMIANSRGCCIACKNTPSATVVSGPLKEIHDLQAAVRRDRGIETTILPVQYGFHSSQMENIAEDLERLAEEVHFSSPQIPVASTLLGRIIKDGGTLGPKYLSRQTREAVDFVATVEAISAGGLADKDTIWVEIGPDAVNTSMVRKTLGIKDSNRLVPALKKGREVWATLSELVASAYCRGHHVDWHNYHRHYEPGLELLDMPSYSFDLVDYWRPYVHPTSTAFAVRDAKPMAPPPVVPEMTYLTSYLQYVKDEQVAADGTITAHFVSRVDHPEMVAAAQNHLVNGVPIFPGSAFCEMALAAAKYLISKHRNLVQPPEISSMVIQGLEMNRPLIISTASDASLLLTRAVCHGRGVRVEFSVRDGHDTLPLGAVGIAYEKGAALKTKAAPMFLFFVRNRLDGLVKAVAQGEGHLLRTSLIYQLFQRYVHYGKGFQGIQQCWLSQDGREAACTIRLPSSPSATGERDAFNMYWRDCVFHLAGYMLNGHPDGPTEEANIAVAVGEIVFEEELTDVDTYQAYTRIEPTEEGYVGDVFVFRGEKLVGICSDVVYKTVQVRRAGQKQVTAAPLVKDHQEMALTSLPDLGRKDHSAHSTSIPAQPREAAMDRTICPGYGSMTSAPVQSKAPSKPQVDVAEMLLDLISEETGWDKEEFDSVTNLADLGVDSLMNIVLASKMKSDKGIQISAAKFRTCLTVADIRREFGTTTTEEPSAARAPSPDQFEQERAESPCLSTPNDSSDAESGYDMFSSATEGSDSGMMVEIDPPSQQHKSTPTTITSVASTVTTTKLQDEFVVEDFLIQGEEQDGVPPLFLFPDGSGSVTSFVQLPNLASNIAVYGLHSPWVKEPERFDCTIEEATALYLAAIRARQPRGPYLLGGWSAGCVLAYECARLLGEAGDEVLGLVFIDMHCPRPLPQWIDTTRELWEYWCETTGLDKVFAPLPGGADLGAHLISNFRALNRYHPKPMTKTPRHGTLIIWAKKGMGNGLRKEDFPDMSDPLGVGEWFCFDRTEFGPNGWEKLVGDKVECVAVDGHHRSIMVPPDAYQMINVIDKALERFLS</sequence>
<dbReference type="GO" id="GO:0004312">
    <property type="term" value="F:fatty acid synthase activity"/>
    <property type="evidence" value="ECO:0007669"/>
    <property type="project" value="TreeGrafter"/>
</dbReference>
<dbReference type="InterPro" id="IPR036736">
    <property type="entry name" value="ACP-like_sf"/>
</dbReference>
<dbReference type="SUPFAM" id="SSF53474">
    <property type="entry name" value="alpha/beta-Hydrolases"/>
    <property type="match status" value="1"/>
</dbReference>
<reference evidence="10 11" key="1">
    <citation type="journal article" date="2005" name="Nature">
        <title>The genome sequence of the rice blast fungus Magnaporthe grisea.</title>
        <authorList>
            <person name="Dean R.A."/>
            <person name="Talbot N.J."/>
            <person name="Ebbole D.J."/>
            <person name="Farman M.L."/>
            <person name="Mitchell T.K."/>
            <person name="Orbach M.J."/>
            <person name="Thon M."/>
            <person name="Kulkarni R."/>
            <person name="Xu J.R."/>
            <person name="Pan H."/>
            <person name="Read N.D."/>
            <person name="Lee Y.H."/>
            <person name="Carbone I."/>
            <person name="Brown D."/>
            <person name="Oh Y.Y."/>
            <person name="Donofrio N."/>
            <person name="Jeong J.S."/>
            <person name="Soanes D.M."/>
            <person name="Djonovic S."/>
            <person name="Kolomiets E."/>
            <person name="Rehmeyer C."/>
            <person name="Li W."/>
            <person name="Harding M."/>
            <person name="Kim S."/>
            <person name="Lebrun M.H."/>
            <person name="Bohnert H."/>
            <person name="Coughlan S."/>
            <person name="Butler J."/>
            <person name="Calvo S."/>
            <person name="Ma L.J."/>
            <person name="Nicol R."/>
            <person name="Purcell S."/>
            <person name="Nusbaum C."/>
            <person name="Galagan J.E."/>
            <person name="Birren B.W."/>
        </authorList>
    </citation>
    <scope>NUCLEOTIDE SEQUENCE [LARGE SCALE GENOMIC DNA]</scope>
    <source>
        <strain evidence="11">70-15 / ATCC MYA-4617 / FGSC 8958</strain>
    </source>
</reference>
<feature type="active site" description="Proton donor; for dehydratase activity" evidence="5">
    <location>
        <position position="1570"/>
    </location>
</feature>
<feature type="domain" description="Ketosynthase family 3 (KS3)" evidence="8">
    <location>
        <begin position="379"/>
        <end position="806"/>
    </location>
</feature>
<dbReference type="InterPro" id="IPR001031">
    <property type="entry name" value="Thioesterase"/>
</dbReference>
<evidence type="ECO:0000259" key="8">
    <source>
        <dbReference type="PROSITE" id="PS52004"/>
    </source>
</evidence>
<gene>
    <name evidence="10" type="ORF">MGG_00241</name>
</gene>
<dbReference type="NCBIfam" id="TIGR04532">
    <property type="entry name" value="PT_fungal_PKS"/>
    <property type="match status" value="1"/>
</dbReference>
<dbReference type="InterPro" id="IPR016039">
    <property type="entry name" value="Thiolase-like"/>
</dbReference>
<dbReference type="Pfam" id="PF14765">
    <property type="entry name" value="PS-DH"/>
    <property type="match status" value="1"/>
</dbReference>
<keyword evidence="3" id="KW-0808">Transferase</keyword>
<protein>
    <submittedName>
        <fullName evidence="10">Polyketide synthase</fullName>
    </submittedName>
</protein>
<dbReference type="SUPFAM" id="SSF53901">
    <property type="entry name" value="Thiolase-like"/>
    <property type="match status" value="1"/>
</dbReference>
<dbReference type="InterPro" id="IPR014043">
    <property type="entry name" value="Acyl_transferase_dom"/>
</dbReference>
<dbReference type="Pfam" id="PF02801">
    <property type="entry name" value="Ketoacyl-synt_C"/>
    <property type="match status" value="1"/>
</dbReference>
<feature type="active site" description="Proton acceptor; for dehydratase activity" evidence="5">
    <location>
        <position position="1379"/>
    </location>
</feature>
<dbReference type="InterPro" id="IPR042104">
    <property type="entry name" value="PKS_dehydratase_sf"/>
</dbReference>
<keyword evidence="4" id="KW-0511">Multifunctional enzyme</keyword>
<dbReference type="SUPFAM" id="SSF47336">
    <property type="entry name" value="ACP-like"/>
    <property type="match status" value="1"/>
</dbReference>
<dbReference type="SMR" id="G4NDJ6"/>
<accession>G4NDJ6</accession>
<dbReference type="PROSITE" id="PS52004">
    <property type="entry name" value="KS3_2"/>
    <property type="match status" value="1"/>
</dbReference>
<evidence type="ECO:0000256" key="2">
    <source>
        <dbReference type="ARBA" id="ARBA00022553"/>
    </source>
</evidence>
<keyword evidence="2" id="KW-0597">Phosphoprotein</keyword>
<dbReference type="Gene3D" id="3.40.50.1820">
    <property type="entry name" value="alpha/beta hydrolase"/>
    <property type="match status" value="1"/>
</dbReference>
<feature type="region of interest" description="Disordered" evidence="6">
    <location>
        <begin position="1797"/>
        <end position="1853"/>
    </location>
</feature>
<dbReference type="KEGG" id="mgr:MGG_00241"/>
<dbReference type="InterPro" id="IPR016036">
    <property type="entry name" value="Malonyl_transacylase_ACP-bd"/>
</dbReference>
<evidence type="ECO:0000259" key="7">
    <source>
        <dbReference type="PROSITE" id="PS50075"/>
    </source>
</evidence>
<dbReference type="InterPro" id="IPR032088">
    <property type="entry name" value="SAT"/>
</dbReference>